<comment type="caution">
    <text evidence="9">The sequence shown here is derived from an EMBL/GenBank/DDBJ whole genome shotgun (WGS) entry which is preliminary data.</text>
</comment>
<feature type="transmembrane region" description="Helical" evidence="8">
    <location>
        <begin position="6"/>
        <end position="35"/>
    </location>
</feature>
<evidence type="ECO:0000256" key="6">
    <source>
        <dbReference type="ARBA" id="ARBA00022989"/>
    </source>
</evidence>
<evidence type="ECO:0000313" key="10">
    <source>
        <dbReference type="Proteomes" id="UP001196565"/>
    </source>
</evidence>
<evidence type="ECO:0000256" key="8">
    <source>
        <dbReference type="RuleBase" id="RU363041"/>
    </source>
</evidence>
<evidence type="ECO:0000256" key="3">
    <source>
        <dbReference type="ARBA" id="ARBA00022448"/>
    </source>
</evidence>
<comment type="subcellular location">
    <subcellularLocation>
        <location evidence="1 8">Cell membrane</location>
        <topology evidence="1 8">Multi-pass membrane protein</topology>
    </subcellularLocation>
</comment>
<keyword evidence="7 8" id="KW-0472">Membrane</keyword>
<evidence type="ECO:0000256" key="5">
    <source>
        <dbReference type="ARBA" id="ARBA00022692"/>
    </source>
</evidence>
<evidence type="ECO:0000256" key="7">
    <source>
        <dbReference type="ARBA" id="ARBA00023136"/>
    </source>
</evidence>
<dbReference type="PANTHER" id="PTHR30269:SF37">
    <property type="entry name" value="MEMBRANE TRANSPORTER PROTEIN"/>
    <property type="match status" value="1"/>
</dbReference>
<dbReference type="InterPro" id="IPR002781">
    <property type="entry name" value="TM_pro_TauE-like"/>
</dbReference>
<sequence>MWSDALLVAGGCFVAAFFSGMAGFAFVLVAAGILLHVVPPNVTAPVLVLGSLVAQCVSLPPLLKHIDWARLRLFLPMAVVGLPVGLLVLAKGPAPAIVVGVGVLLIAYSGYMLARIALRLAPPKISGGPRADGVIGFLSGILGGIGGFVGALPAMWADIQGWPKDQSRAFLQPFIAFMQAITAVSLAFSGFITRQSLLLTGAAVPSLIIGTMLGLRAYRAMPAQGFRILLLVLLFVSGISLLL</sequence>
<feature type="transmembrane region" description="Helical" evidence="8">
    <location>
        <begin position="198"/>
        <end position="218"/>
    </location>
</feature>
<protein>
    <recommendedName>
        <fullName evidence="8">Probable membrane transporter protein</fullName>
    </recommendedName>
</protein>
<evidence type="ECO:0000256" key="4">
    <source>
        <dbReference type="ARBA" id="ARBA00022475"/>
    </source>
</evidence>
<keyword evidence="4 8" id="KW-1003">Cell membrane</keyword>
<evidence type="ECO:0000256" key="1">
    <source>
        <dbReference type="ARBA" id="ARBA00004651"/>
    </source>
</evidence>
<dbReference type="Pfam" id="PF01925">
    <property type="entry name" value="TauE"/>
    <property type="match status" value="1"/>
</dbReference>
<evidence type="ECO:0000313" key="9">
    <source>
        <dbReference type="EMBL" id="MBW6399655.1"/>
    </source>
</evidence>
<keyword evidence="3" id="KW-0813">Transport</keyword>
<feature type="transmembrane region" description="Helical" evidence="8">
    <location>
        <begin position="69"/>
        <end position="89"/>
    </location>
</feature>
<feature type="transmembrane region" description="Helical" evidence="8">
    <location>
        <begin position="134"/>
        <end position="157"/>
    </location>
</feature>
<dbReference type="RefSeq" id="WP_219764261.1">
    <property type="nucleotide sequence ID" value="NZ_JAHYBZ010000006.1"/>
</dbReference>
<dbReference type="Proteomes" id="UP001196565">
    <property type="component" value="Unassembled WGS sequence"/>
</dbReference>
<dbReference type="InterPro" id="IPR052017">
    <property type="entry name" value="TSUP"/>
</dbReference>
<feature type="transmembrane region" description="Helical" evidence="8">
    <location>
        <begin position="169"/>
        <end position="192"/>
    </location>
</feature>
<comment type="similarity">
    <text evidence="2 8">Belongs to the 4-toluene sulfonate uptake permease (TSUP) (TC 2.A.102) family.</text>
</comment>
<organism evidence="9 10">
    <name type="scientific">Roseomonas alba</name>
    <dbReference type="NCBI Taxonomy" id="2846776"/>
    <lineage>
        <taxon>Bacteria</taxon>
        <taxon>Pseudomonadati</taxon>
        <taxon>Pseudomonadota</taxon>
        <taxon>Alphaproteobacteria</taxon>
        <taxon>Acetobacterales</taxon>
        <taxon>Roseomonadaceae</taxon>
        <taxon>Roseomonas</taxon>
    </lineage>
</organism>
<accession>A0ABS7ABI9</accession>
<keyword evidence="10" id="KW-1185">Reference proteome</keyword>
<proteinExistence type="inferred from homology"/>
<gene>
    <name evidence="9" type="ORF">KPL78_17480</name>
</gene>
<feature type="transmembrane region" description="Helical" evidence="8">
    <location>
        <begin position="225"/>
        <end position="242"/>
    </location>
</feature>
<reference evidence="9 10" key="1">
    <citation type="submission" date="2021-07" db="EMBL/GenBank/DDBJ databases">
        <authorList>
            <person name="So Y."/>
        </authorList>
    </citation>
    <scope>NUCLEOTIDE SEQUENCE [LARGE SCALE GENOMIC DNA]</scope>
    <source>
        <strain evidence="9 10">HJA6</strain>
    </source>
</reference>
<dbReference type="EMBL" id="JAHYBZ010000006">
    <property type="protein sequence ID" value="MBW6399655.1"/>
    <property type="molecule type" value="Genomic_DNA"/>
</dbReference>
<name>A0ABS7ABI9_9PROT</name>
<dbReference type="PANTHER" id="PTHR30269">
    <property type="entry name" value="TRANSMEMBRANE PROTEIN YFCA"/>
    <property type="match status" value="1"/>
</dbReference>
<evidence type="ECO:0000256" key="2">
    <source>
        <dbReference type="ARBA" id="ARBA00009142"/>
    </source>
</evidence>
<keyword evidence="5 8" id="KW-0812">Transmembrane</keyword>
<feature type="transmembrane region" description="Helical" evidence="8">
    <location>
        <begin position="96"/>
        <end position="114"/>
    </location>
</feature>
<keyword evidence="6 8" id="KW-1133">Transmembrane helix</keyword>